<sequence>MAEQKPLSPFTLTPARIMILVLGVLALIFIIGSITGGLTNYQLLKNSTASSSSEGPASPS</sequence>
<reference evidence="2" key="1">
    <citation type="submission" date="2020-07" db="EMBL/GenBank/DDBJ databases">
        <title>Huge and variable diversity of episymbiotic CPR bacteria and DPANN archaea in groundwater ecosystems.</title>
        <authorList>
            <person name="He C.Y."/>
            <person name="Keren R."/>
            <person name="Whittaker M."/>
            <person name="Farag I.F."/>
            <person name="Doudna J."/>
            <person name="Cate J.H.D."/>
            <person name="Banfield J.F."/>
        </authorList>
    </citation>
    <scope>NUCLEOTIDE SEQUENCE</scope>
    <source>
        <strain evidence="2">NC_groundwater_1586_Pr3_B-0.1um_66_15</strain>
    </source>
</reference>
<dbReference type="Proteomes" id="UP000782610">
    <property type="component" value="Unassembled WGS sequence"/>
</dbReference>
<dbReference type="AlphaFoldDB" id="A0A933L310"/>
<organism evidence="2 3">
    <name type="scientific">Devosia nanyangense</name>
    <dbReference type="NCBI Taxonomy" id="1228055"/>
    <lineage>
        <taxon>Bacteria</taxon>
        <taxon>Pseudomonadati</taxon>
        <taxon>Pseudomonadota</taxon>
        <taxon>Alphaproteobacteria</taxon>
        <taxon>Hyphomicrobiales</taxon>
        <taxon>Devosiaceae</taxon>
        <taxon>Devosia</taxon>
    </lineage>
</organism>
<keyword evidence="1" id="KW-0812">Transmembrane</keyword>
<name>A0A933L310_9HYPH</name>
<feature type="transmembrane region" description="Helical" evidence="1">
    <location>
        <begin position="17"/>
        <end position="38"/>
    </location>
</feature>
<accession>A0A933L310</accession>
<comment type="caution">
    <text evidence="2">The sequence shown here is derived from an EMBL/GenBank/DDBJ whole genome shotgun (WGS) entry which is preliminary data.</text>
</comment>
<proteinExistence type="predicted"/>
<evidence type="ECO:0000313" key="3">
    <source>
        <dbReference type="Proteomes" id="UP000782610"/>
    </source>
</evidence>
<gene>
    <name evidence="2" type="ORF">HY834_14865</name>
</gene>
<keyword evidence="1" id="KW-0472">Membrane</keyword>
<keyword evidence="1" id="KW-1133">Transmembrane helix</keyword>
<dbReference type="EMBL" id="JACRAF010000041">
    <property type="protein sequence ID" value="MBI4923023.1"/>
    <property type="molecule type" value="Genomic_DNA"/>
</dbReference>
<protein>
    <submittedName>
        <fullName evidence="2">Uncharacterized protein</fullName>
    </submittedName>
</protein>
<evidence type="ECO:0000256" key="1">
    <source>
        <dbReference type="SAM" id="Phobius"/>
    </source>
</evidence>
<evidence type="ECO:0000313" key="2">
    <source>
        <dbReference type="EMBL" id="MBI4923023.1"/>
    </source>
</evidence>